<evidence type="ECO:0000256" key="4">
    <source>
        <dbReference type="ARBA" id="ARBA00023329"/>
    </source>
</evidence>
<keyword evidence="7" id="KW-1185">Reference proteome</keyword>
<gene>
    <name evidence="6" type="primary">tepsin</name>
    <name evidence="6" type="ORF">NPIL_260211</name>
</gene>
<accession>A0A8X6QIE4</accession>
<dbReference type="GO" id="GO:0031410">
    <property type="term" value="C:cytoplasmic vesicle"/>
    <property type="evidence" value="ECO:0007669"/>
    <property type="project" value="UniProtKB-SubCell"/>
</dbReference>
<comment type="caution">
    <text evidence="6">The sequence shown here is derived from an EMBL/GenBank/DDBJ whole genome shotgun (WGS) entry which is preliminary data.</text>
</comment>
<name>A0A8X6QIE4_NEPPI</name>
<dbReference type="Gene3D" id="1.25.40.90">
    <property type="match status" value="1"/>
</dbReference>
<dbReference type="InterPro" id="IPR035802">
    <property type="entry name" value="ENTH/VHS_tepsin"/>
</dbReference>
<evidence type="ECO:0000313" key="6">
    <source>
        <dbReference type="EMBL" id="GFU20547.1"/>
    </source>
</evidence>
<dbReference type="PROSITE" id="PS50942">
    <property type="entry name" value="ENTH"/>
    <property type="match status" value="1"/>
</dbReference>
<protein>
    <submittedName>
        <fullName evidence="6">AP-4 complex accessory subunit tepsin</fullName>
    </submittedName>
</protein>
<proteinExistence type="predicted"/>
<keyword evidence="3" id="KW-0333">Golgi apparatus</keyword>
<dbReference type="InterPro" id="IPR058028">
    <property type="entry name" value="Tepsin_VHS/ENTH-like"/>
</dbReference>
<feature type="domain" description="ENTH" evidence="5">
    <location>
        <begin position="7"/>
        <end position="141"/>
    </location>
</feature>
<sequence>MAWRTLCNEVELITQHPEVGLAISDSAAPIPGYLFGEINAITYIDYGNNCKPLVNFLISRLDVNSPLVCTKILKLLMYLVKNGHVEIIEEVKFHEIELKEAMGFHGTPDDLHGKTFYENIRKMSKELLEYVFSEDKQRNENAPPPSQSELIGYGSNASSKNLQGFGYSVKSQKTVSEKVSDGITNFVEKLLPSNDKETESTQVPHLSDALPQYKPLIINKSVLDCEVMETDSRPLPVQIIPPPSVRTKKKVSVYKPGRPGGGWDDSEDEDLEPDIVPEEIVPESCTSVDSVDFSKIELKEVATDWVDEHKVVDEFTVNEELSKLDNAAILSLCKRCSSLNCDKVLSFLVEKCSEKIENVQLRALVFVEYLLFHDIITLESLLRIILPPVKELSSRDDILTAVKIKAKKITLIIENLNKTCQQRQSKQLVGTPISCNS</sequence>
<dbReference type="PANTHER" id="PTHR21514:SF0">
    <property type="entry name" value="AP-4 COMPLEX ACCESSORY SUBUNIT TEPSIN"/>
    <property type="match status" value="1"/>
</dbReference>
<dbReference type="Pfam" id="PF01417">
    <property type="entry name" value="ENTH"/>
    <property type="match status" value="1"/>
</dbReference>
<reference evidence="6" key="1">
    <citation type="submission" date="2020-08" db="EMBL/GenBank/DDBJ databases">
        <title>Multicomponent nature underlies the extraordinary mechanical properties of spider dragline silk.</title>
        <authorList>
            <person name="Kono N."/>
            <person name="Nakamura H."/>
            <person name="Mori M."/>
            <person name="Yoshida Y."/>
            <person name="Ohtoshi R."/>
            <person name="Malay A.D."/>
            <person name="Moran D.A.P."/>
            <person name="Tomita M."/>
            <person name="Numata K."/>
            <person name="Arakawa K."/>
        </authorList>
    </citation>
    <scope>NUCLEOTIDE SEQUENCE</scope>
</reference>
<dbReference type="OrthoDB" id="118154at2759"/>
<dbReference type="Pfam" id="PF25827">
    <property type="entry name" value="TVHS-like"/>
    <property type="match status" value="1"/>
</dbReference>
<dbReference type="AlphaFoldDB" id="A0A8X6QIE4"/>
<evidence type="ECO:0000259" key="5">
    <source>
        <dbReference type="PROSITE" id="PS50942"/>
    </source>
</evidence>
<dbReference type="Proteomes" id="UP000887013">
    <property type="component" value="Unassembled WGS sequence"/>
</dbReference>
<dbReference type="SUPFAM" id="SSF48464">
    <property type="entry name" value="ENTH/VHS domain"/>
    <property type="match status" value="1"/>
</dbReference>
<evidence type="ECO:0000313" key="7">
    <source>
        <dbReference type="Proteomes" id="UP000887013"/>
    </source>
</evidence>
<evidence type="ECO:0000256" key="2">
    <source>
        <dbReference type="ARBA" id="ARBA00004601"/>
    </source>
</evidence>
<dbReference type="EMBL" id="BMAW01127303">
    <property type="protein sequence ID" value="GFU20547.1"/>
    <property type="molecule type" value="Genomic_DNA"/>
</dbReference>
<organism evidence="6 7">
    <name type="scientific">Nephila pilipes</name>
    <name type="common">Giant wood spider</name>
    <name type="synonym">Nephila maculata</name>
    <dbReference type="NCBI Taxonomy" id="299642"/>
    <lineage>
        <taxon>Eukaryota</taxon>
        <taxon>Metazoa</taxon>
        <taxon>Ecdysozoa</taxon>
        <taxon>Arthropoda</taxon>
        <taxon>Chelicerata</taxon>
        <taxon>Arachnida</taxon>
        <taxon>Araneae</taxon>
        <taxon>Araneomorphae</taxon>
        <taxon>Entelegynae</taxon>
        <taxon>Araneoidea</taxon>
        <taxon>Nephilidae</taxon>
        <taxon>Nephila</taxon>
    </lineage>
</organism>
<dbReference type="InterPro" id="IPR008942">
    <property type="entry name" value="ENTH_VHS"/>
</dbReference>
<evidence type="ECO:0000256" key="3">
    <source>
        <dbReference type="ARBA" id="ARBA00023034"/>
    </source>
</evidence>
<keyword evidence="4" id="KW-0968">Cytoplasmic vesicle</keyword>
<dbReference type="CDD" id="cd03572">
    <property type="entry name" value="ENTH_like_Tepsin"/>
    <property type="match status" value="1"/>
</dbReference>
<dbReference type="InterPro" id="IPR039273">
    <property type="entry name" value="TEPSIN"/>
</dbReference>
<evidence type="ECO:0000256" key="1">
    <source>
        <dbReference type="ARBA" id="ARBA00004541"/>
    </source>
</evidence>
<dbReference type="InterPro" id="IPR013809">
    <property type="entry name" value="ENTH"/>
</dbReference>
<dbReference type="GO" id="GO:0032588">
    <property type="term" value="C:trans-Golgi network membrane"/>
    <property type="evidence" value="ECO:0007669"/>
    <property type="project" value="TreeGrafter"/>
</dbReference>
<comment type="subcellular location">
    <subcellularLocation>
        <location evidence="1">Cytoplasmic vesicle</location>
    </subcellularLocation>
    <subcellularLocation>
        <location evidence="2">Golgi apparatus</location>
        <location evidence="2">trans-Golgi network</location>
    </subcellularLocation>
</comment>
<dbReference type="PANTHER" id="PTHR21514">
    <property type="entry name" value="AP-4 COMPLEX ACCESSORY SUBUNIT TEPSIN"/>
    <property type="match status" value="1"/>
</dbReference>